<reference evidence="3 4" key="1">
    <citation type="submission" date="2016-03" db="EMBL/GenBank/DDBJ databases">
        <authorList>
            <consortium name="Pathogen Informatics"/>
        </authorList>
    </citation>
    <scope>NUCLEOTIDE SEQUENCE [LARGE SCALE GENOMIC DNA]</scope>
    <source>
        <strain evidence="3 4">NCTC13364</strain>
    </source>
</reference>
<dbReference type="OrthoDB" id="6158985at2"/>
<name>A0A157PZZ4_9BORD</name>
<dbReference type="Proteomes" id="UP000077037">
    <property type="component" value="Unassembled WGS sequence"/>
</dbReference>
<gene>
    <name evidence="3" type="ORF">SAMEA1982600_03048</name>
</gene>
<dbReference type="EMBL" id="FKBS01000017">
    <property type="protein sequence ID" value="SAI39127.1"/>
    <property type="molecule type" value="Genomic_DNA"/>
</dbReference>
<protein>
    <submittedName>
        <fullName evidence="3">Membrane protein</fullName>
    </submittedName>
</protein>
<keyword evidence="2" id="KW-0812">Transmembrane</keyword>
<dbReference type="RefSeq" id="WP_066414482.1">
    <property type="nucleotide sequence ID" value="NZ_FKBS01000017.1"/>
</dbReference>
<proteinExistence type="predicted"/>
<organism evidence="3 4">
    <name type="scientific">Bordetella ansorpii</name>
    <dbReference type="NCBI Taxonomy" id="288768"/>
    <lineage>
        <taxon>Bacteria</taxon>
        <taxon>Pseudomonadati</taxon>
        <taxon>Pseudomonadota</taxon>
        <taxon>Betaproteobacteria</taxon>
        <taxon>Burkholderiales</taxon>
        <taxon>Alcaligenaceae</taxon>
        <taxon>Bordetella</taxon>
    </lineage>
</organism>
<keyword evidence="2" id="KW-0472">Membrane</keyword>
<evidence type="ECO:0000256" key="1">
    <source>
        <dbReference type="SAM" id="MobiDB-lite"/>
    </source>
</evidence>
<accession>A0A157PZZ4</accession>
<feature type="transmembrane region" description="Helical" evidence="2">
    <location>
        <begin position="163"/>
        <end position="185"/>
    </location>
</feature>
<evidence type="ECO:0000256" key="2">
    <source>
        <dbReference type="SAM" id="Phobius"/>
    </source>
</evidence>
<evidence type="ECO:0000313" key="4">
    <source>
        <dbReference type="Proteomes" id="UP000077037"/>
    </source>
</evidence>
<evidence type="ECO:0000313" key="3">
    <source>
        <dbReference type="EMBL" id="SAI39127.1"/>
    </source>
</evidence>
<keyword evidence="2" id="KW-1133">Transmembrane helix</keyword>
<dbReference type="AlphaFoldDB" id="A0A157PZZ4"/>
<feature type="region of interest" description="Disordered" evidence="1">
    <location>
        <begin position="136"/>
        <end position="157"/>
    </location>
</feature>
<sequence length="317" mass="33932">MALTFKPVGEPGQAELSLTEWRGDASRIELSLRSNASQNNHLDPKTRGWSGTPQWIVLTNGQVRGEELMFRVQADIVDPLLTAARKHSFQAYERDASGEEVRHRVRIEQGIQLSSAVGKTVTAPEPVPVASAPVPPVEPVIDAPPVTRPDPRPETVSLPRKSALPWVIAGGAVLLIAAAAAAYFLMRGAPAAEAPAAAPAVSAASGCTKEALADASAMSFVQECVRQVTDSAGLLAIIHAARDAGKCEIAQRLYANRANAGDVVIAQSYAREYDPAFHKENACFKPEAATARYWYESVLEKDPQNAEAKARLQALPQ</sequence>